<dbReference type="RefSeq" id="WP_188368296.1">
    <property type="nucleotide sequence ID" value="NZ_BMDT01000011.1"/>
</dbReference>
<dbReference type="Gene3D" id="3.40.50.1980">
    <property type="entry name" value="Nitrogenase molybdenum iron protein domain"/>
    <property type="match status" value="2"/>
</dbReference>
<dbReference type="Proteomes" id="UP000622610">
    <property type="component" value="Unassembled WGS sequence"/>
</dbReference>
<dbReference type="SUPFAM" id="SSF53807">
    <property type="entry name" value="Helical backbone' metal receptor"/>
    <property type="match status" value="1"/>
</dbReference>
<organism evidence="6 7">
    <name type="scientific">Enterococcus alcedinis</name>
    <dbReference type="NCBI Taxonomy" id="1274384"/>
    <lineage>
        <taxon>Bacteria</taxon>
        <taxon>Bacillati</taxon>
        <taxon>Bacillota</taxon>
        <taxon>Bacilli</taxon>
        <taxon>Lactobacillales</taxon>
        <taxon>Enterococcaceae</taxon>
        <taxon>Enterococcus</taxon>
    </lineage>
</organism>
<evidence type="ECO:0000256" key="3">
    <source>
        <dbReference type="ARBA" id="ARBA00022729"/>
    </source>
</evidence>
<keyword evidence="3 5" id="KW-0732">Signal</keyword>
<protein>
    <submittedName>
        <fullName evidence="6">Zinc ABC transporter substrate-binding protein</fullName>
    </submittedName>
</protein>
<keyword evidence="7" id="KW-1185">Reference proteome</keyword>
<evidence type="ECO:0000256" key="5">
    <source>
        <dbReference type="SAM" id="SignalP"/>
    </source>
</evidence>
<gene>
    <name evidence="6" type="ORF">GCM10011482_21250</name>
</gene>
<dbReference type="CDD" id="cd01017">
    <property type="entry name" value="AdcA"/>
    <property type="match status" value="1"/>
</dbReference>
<evidence type="ECO:0000256" key="4">
    <source>
        <dbReference type="RuleBase" id="RU003512"/>
    </source>
</evidence>
<dbReference type="InterPro" id="IPR006128">
    <property type="entry name" value="Lipoprotein_PsaA-like"/>
</dbReference>
<dbReference type="InterPro" id="IPR006129">
    <property type="entry name" value="AdhesinB"/>
</dbReference>
<feature type="chain" id="PRO_5039358323" evidence="5">
    <location>
        <begin position="20"/>
        <end position="312"/>
    </location>
</feature>
<proteinExistence type="inferred from homology"/>
<reference evidence="6" key="2">
    <citation type="submission" date="2020-09" db="EMBL/GenBank/DDBJ databases">
        <authorList>
            <person name="Sun Q."/>
            <person name="Sedlacek I."/>
        </authorList>
    </citation>
    <scope>NUCLEOTIDE SEQUENCE</scope>
    <source>
        <strain evidence="6">CCM 8433</strain>
    </source>
</reference>
<dbReference type="GO" id="GO:0007155">
    <property type="term" value="P:cell adhesion"/>
    <property type="evidence" value="ECO:0007669"/>
    <property type="project" value="InterPro"/>
</dbReference>
<evidence type="ECO:0000256" key="2">
    <source>
        <dbReference type="ARBA" id="ARBA00022448"/>
    </source>
</evidence>
<dbReference type="PROSITE" id="PS51257">
    <property type="entry name" value="PROKAR_LIPOPROTEIN"/>
    <property type="match status" value="1"/>
</dbReference>
<dbReference type="GO" id="GO:0046872">
    <property type="term" value="F:metal ion binding"/>
    <property type="evidence" value="ECO:0007669"/>
    <property type="project" value="InterPro"/>
</dbReference>
<reference evidence="6" key="1">
    <citation type="journal article" date="2014" name="Int. J. Syst. Evol. Microbiol.">
        <title>Complete genome sequence of Corynebacterium casei LMG S-19264T (=DSM 44701T), isolated from a smear-ripened cheese.</title>
        <authorList>
            <consortium name="US DOE Joint Genome Institute (JGI-PGF)"/>
            <person name="Walter F."/>
            <person name="Albersmeier A."/>
            <person name="Kalinowski J."/>
            <person name="Ruckert C."/>
        </authorList>
    </citation>
    <scope>NUCLEOTIDE SEQUENCE</scope>
    <source>
        <strain evidence="6">CCM 8433</strain>
    </source>
</reference>
<evidence type="ECO:0000313" key="6">
    <source>
        <dbReference type="EMBL" id="GGI66471.1"/>
    </source>
</evidence>
<dbReference type="InterPro" id="IPR006127">
    <property type="entry name" value="ZnuA-like"/>
</dbReference>
<comment type="caution">
    <text evidence="6">The sequence shown here is derived from an EMBL/GenBank/DDBJ whole genome shotgun (WGS) entry which is preliminary data.</text>
</comment>
<dbReference type="AlphaFoldDB" id="A0A917N5M4"/>
<dbReference type="Pfam" id="PF01297">
    <property type="entry name" value="ZnuA"/>
    <property type="match status" value="1"/>
</dbReference>
<sequence>MKKRIIIGTLVLLGLFLMACSPEKTTETKEDKIKVIATFYPMYEFTKAVLGDEGEVELLIPAGTEAHDYEPSAKSVAKMSDADAIIYNSHAFETWMDGILSNLDSRQIAIIEASRNIPLLSLEEEEEAEHEEVGHSHEHSEDPHVWLDPVMAMKQVEQIRDDLSLKYPEKEAIFTENAQKYLTELSRLDQEYQEAFKNATQRTFVTQHLAFSYLAKQYNLTQDSMAGLSSEEEPSPKRLAELKKFILENQIEYIYFEDNTAAKTARTLAEETGVELAALSTIESITNEQQEQGETYLSLMEKNLKSLQLSLR</sequence>
<evidence type="ECO:0000256" key="1">
    <source>
        <dbReference type="ARBA" id="ARBA00011028"/>
    </source>
</evidence>
<keyword evidence="2 4" id="KW-0813">Transport</keyword>
<dbReference type="GO" id="GO:0030001">
    <property type="term" value="P:metal ion transport"/>
    <property type="evidence" value="ECO:0007669"/>
    <property type="project" value="InterPro"/>
</dbReference>
<dbReference type="PRINTS" id="PR00690">
    <property type="entry name" value="ADHESNFAMILY"/>
</dbReference>
<name>A0A917N5M4_9ENTE</name>
<dbReference type="EMBL" id="BMDT01000011">
    <property type="protein sequence ID" value="GGI66471.1"/>
    <property type="molecule type" value="Genomic_DNA"/>
</dbReference>
<feature type="signal peptide" evidence="5">
    <location>
        <begin position="1"/>
        <end position="19"/>
    </location>
</feature>
<dbReference type="PRINTS" id="PR00691">
    <property type="entry name" value="ADHESINB"/>
</dbReference>
<dbReference type="PANTHER" id="PTHR42953:SF3">
    <property type="entry name" value="HIGH-AFFINITY ZINC UPTAKE SYSTEM PROTEIN ZNUA"/>
    <property type="match status" value="1"/>
</dbReference>
<dbReference type="InterPro" id="IPR050492">
    <property type="entry name" value="Bact_metal-bind_prot9"/>
</dbReference>
<accession>A0A917N5M4</accession>
<evidence type="ECO:0000313" key="7">
    <source>
        <dbReference type="Proteomes" id="UP000622610"/>
    </source>
</evidence>
<dbReference type="PANTHER" id="PTHR42953">
    <property type="entry name" value="HIGH-AFFINITY ZINC UPTAKE SYSTEM PROTEIN ZNUA-RELATED"/>
    <property type="match status" value="1"/>
</dbReference>
<comment type="similarity">
    <text evidence="1 4">Belongs to the bacterial solute-binding protein 9 family.</text>
</comment>